<feature type="non-terminal residue" evidence="12">
    <location>
        <position position="142"/>
    </location>
</feature>
<evidence type="ECO:0000256" key="3">
    <source>
        <dbReference type="ARBA" id="ARBA00022448"/>
    </source>
</evidence>
<sequence>MLPAGHCINANYGHHVSFQEETVPLLGTRPQRRSSPGASFGISVFNLMNAIMGSGILGLSYAMASTGIIGFSILLLLVALLAAYSIHLLLSLCLHTAVTSYEDLGLLAFGSTGKILVASTILVQNIGESQRACSKMYSVLIK</sequence>
<evidence type="ECO:0000256" key="9">
    <source>
        <dbReference type="ARBA" id="ARBA00023157"/>
    </source>
</evidence>
<keyword evidence="4" id="KW-1003">Cell membrane</keyword>
<name>A0ABN9M2A2_9NEOB</name>
<dbReference type="InterPro" id="IPR013057">
    <property type="entry name" value="AA_transpt_TM"/>
</dbReference>
<evidence type="ECO:0000256" key="2">
    <source>
        <dbReference type="ARBA" id="ARBA00008066"/>
    </source>
</evidence>
<feature type="transmembrane region" description="Helical" evidence="10">
    <location>
        <begin position="38"/>
        <end position="62"/>
    </location>
</feature>
<comment type="caution">
    <text evidence="12">The sequence shown here is derived from an EMBL/GenBank/DDBJ whole genome shotgun (WGS) entry which is preliminary data.</text>
</comment>
<dbReference type="PANTHER" id="PTHR22950">
    <property type="entry name" value="AMINO ACID TRANSPORTER"/>
    <property type="match status" value="1"/>
</dbReference>
<feature type="domain" description="Amino acid transporter transmembrane" evidence="11">
    <location>
        <begin position="38"/>
        <end position="127"/>
    </location>
</feature>
<evidence type="ECO:0000256" key="8">
    <source>
        <dbReference type="ARBA" id="ARBA00023136"/>
    </source>
</evidence>
<accession>A0ABN9M2A2</accession>
<dbReference type="Pfam" id="PF01490">
    <property type="entry name" value="Aa_trans"/>
    <property type="match status" value="1"/>
</dbReference>
<reference evidence="12" key="1">
    <citation type="submission" date="2023-07" db="EMBL/GenBank/DDBJ databases">
        <authorList>
            <person name="Stuckert A."/>
        </authorList>
    </citation>
    <scope>NUCLEOTIDE SEQUENCE</scope>
</reference>
<organism evidence="12 13">
    <name type="scientific">Ranitomeya imitator</name>
    <name type="common">mimic poison frog</name>
    <dbReference type="NCBI Taxonomy" id="111125"/>
    <lineage>
        <taxon>Eukaryota</taxon>
        <taxon>Metazoa</taxon>
        <taxon>Chordata</taxon>
        <taxon>Craniata</taxon>
        <taxon>Vertebrata</taxon>
        <taxon>Euteleostomi</taxon>
        <taxon>Amphibia</taxon>
        <taxon>Batrachia</taxon>
        <taxon>Anura</taxon>
        <taxon>Neobatrachia</taxon>
        <taxon>Hyloidea</taxon>
        <taxon>Dendrobatidae</taxon>
        <taxon>Dendrobatinae</taxon>
        <taxon>Ranitomeya</taxon>
    </lineage>
</organism>
<keyword evidence="6" id="KW-0029">Amino-acid transport</keyword>
<keyword evidence="5 10" id="KW-0812">Transmembrane</keyword>
<keyword evidence="7 10" id="KW-1133">Transmembrane helix</keyword>
<keyword evidence="13" id="KW-1185">Reference proteome</keyword>
<evidence type="ECO:0000256" key="1">
    <source>
        <dbReference type="ARBA" id="ARBA00004651"/>
    </source>
</evidence>
<evidence type="ECO:0000259" key="11">
    <source>
        <dbReference type="Pfam" id="PF01490"/>
    </source>
</evidence>
<dbReference type="PANTHER" id="PTHR22950:SF366">
    <property type="entry name" value="SODIUM-COUPLED NEUTRAL AMINO ACID TRANSPORTER 6-RELATED"/>
    <property type="match status" value="1"/>
</dbReference>
<dbReference type="EMBL" id="CAUEEQ010043183">
    <property type="protein sequence ID" value="CAJ0957065.1"/>
    <property type="molecule type" value="Genomic_DNA"/>
</dbReference>
<evidence type="ECO:0000256" key="5">
    <source>
        <dbReference type="ARBA" id="ARBA00022692"/>
    </source>
</evidence>
<evidence type="ECO:0000313" key="12">
    <source>
        <dbReference type="EMBL" id="CAJ0957065.1"/>
    </source>
</evidence>
<evidence type="ECO:0000313" key="13">
    <source>
        <dbReference type="Proteomes" id="UP001176940"/>
    </source>
</evidence>
<evidence type="ECO:0000256" key="4">
    <source>
        <dbReference type="ARBA" id="ARBA00022475"/>
    </source>
</evidence>
<dbReference type="Proteomes" id="UP001176940">
    <property type="component" value="Unassembled WGS sequence"/>
</dbReference>
<evidence type="ECO:0000256" key="10">
    <source>
        <dbReference type="SAM" id="Phobius"/>
    </source>
</evidence>
<keyword evidence="9" id="KW-1015">Disulfide bond</keyword>
<comment type="similarity">
    <text evidence="2">Belongs to the amino acid/polyamine transporter 2 family.</text>
</comment>
<feature type="transmembrane region" description="Helical" evidence="10">
    <location>
        <begin position="68"/>
        <end position="92"/>
    </location>
</feature>
<keyword evidence="3" id="KW-0813">Transport</keyword>
<evidence type="ECO:0000256" key="6">
    <source>
        <dbReference type="ARBA" id="ARBA00022970"/>
    </source>
</evidence>
<gene>
    <name evidence="12" type="ORF">RIMI_LOCUS15812745</name>
</gene>
<comment type="subcellular location">
    <subcellularLocation>
        <location evidence="1">Cell membrane</location>
        <topology evidence="1">Multi-pass membrane protein</topology>
    </subcellularLocation>
</comment>
<protein>
    <recommendedName>
        <fullName evidence="11">Amino acid transporter transmembrane domain-containing protein</fullName>
    </recommendedName>
</protein>
<keyword evidence="8 10" id="KW-0472">Membrane</keyword>
<evidence type="ECO:0000256" key="7">
    <source>
        <dbReference type="ARBA" id="ARBA00022989"/>
    </source>
</evidence>
<feature type="transmembrane region" description="Helical" evidence="10">
    <location>
        <begin position="104"/>
        <end position="123"/>
    </location>
</feature>
<proteinExistence type="inferred from homology"/>